<dbReference type="InterPro" id="IPR010923">
    <property type="entry name" value="T(6)A37_SUA5"/>
</dbReference>
<evidence type="ECO:0000256" key="1">
    <source>
        <dbReference type="ARBA" id="ARBA00004496"/>
    </source>
</evidence>
<comment type="subcellular location">
    <subcellularLocation>
        <location evidence="1 13">Cytoplasm</location>
    </subcellularLocation>
</comment>
<dbReference type="InterPro" id="IPR005145">
    <property type="entry name" value="Sua5_C"/>
</dbReference>
<comment type="caution">
    <text evidence="15">The sequence shown here is derived from an EMBL/GenBank/DDBJ whole genome shotgun (WGS) entry which is preliminary data.</text>
</comment>
<proteinExistence type="inferred from homology"/>
<dbReference type="InterPro" id="IPR017945">
    <property type="entry name" value="DHBP_synth_RibB-like_a/b_dom"/>
</dbReference>
<dbReference type="NCBIfam" id="TIGR00057">
    <property type="entry name" value="L-threonylcarbamoyladenylate synthase"/>
    <property type="match status" value="1"/>
</dbReference>
<name>A0ABW3L672_9BACI</name>
<dbReference type="Proteomes" id="UP001596990">
    <property type="component" value="Unassembled WGS sequence"/>
</dbReference>
<evidence type="ECO:0000256" key="2">
    <source>
        <dbReference type="ARBA" id="ARBA00007663"/>
    </source>
</evidence>
<keyword evidence="9 13" id="KW-0547">Nucleotide-binding</keyword>
<evidence type="ECO:0000256" key="9">
    <source>
        <dbReference type="ARBA" id="ARBA00022741"/>
    </source>
</evidence>
<dbReference type="Pfam" id="PF01300">
    <property type="entry name" value="Sua5_yciO_yrdC"/>
    <property type="match status" value="1"/>
</dbReference>
<comment type="catalytic activity">
    <reaction evidence="12 13">
        <text>L-threonine + hydrogencarbonate + ATP = L-threonylcarbamoyladenylate + diphosphate + H2O</text>
        <dbReference type="Rhea" id="RHEA:36407"/>
        <dbReference type="ChEBI" id="CHEBI:15377"/>
        <dbReference type="ChEBI" id="CHEBI:17544"/>
        <dbReference type="ChEBI" id="CHEBI:30616"/>
        <dbReference type="ChEBI" id="CHEBI:33019"/>
        <dbReference type="ChEBI" id="CHEBI:57926"/>
        <dbReference type="ChEBI" id="CHEBI:73682"/>
        <dbReference type="EC" id="2.7.7.87"/>
    </reaction>
</comment>
<evidence type="ECO:0000256" key="5">
    <source>
        <dbReference type="ARBA" id="ARBA00022490"/>
    </source>
</evidence>
<keyword evidence="7 13" id="KW-0819">tRNA processing</keyword>
<evidence type="ECO:0000256" key="8">
    <source>
        <dbReference type="ARBA" id="ARBA00022695"/>
    </source>
</evidence>
<dbReference type="PANTHER" id="PTHR17490:SF16">
    <property type="entry name" value="THREONYLCARBAMOYL-AMP SYNTHASE"/>
    <property type="match status" value="1"/>
</dbReference>
<dbReference type="PROSITE" id="PS51163">
    <property type="entry name" value="YRDC"/>
    <property type="match status" value="1"/>
</dbReference>
<reference evidence="16" key="1">
    <citation type="journal article" date="2019" name="Int. J. Syst. Evol. Microbiol.">
        <title>The Global Catalogue of Microorganisms (GCM) 10K type strain sequencing project: providing services to taxonomists for standard genome sequencing and annotation.</title>
        <authorList>
            <consortium name="The Broad Institute Genomics Platform"/>
            <consortium name="The Broad Institute Genome Sequencing Center for Infectious Disease"/>
            <person name="Wu L."/>
            <person name="Ma J."/>
        </authorList>
    </citation>
    <scope>NUCLEOTIDE SEQUENCE [LARGE SCALE GENOMIC DNA]</scope>
    <source>
        <strain evidence="16">CCUG 56607</strain>
    </source>
</reference>
<keyword evidence="6 13" id="KW-0808">Transferase</keyword>
<comment type="function">
    <text evidence="13">Required for the formation of a threonylcarbamoyl group on adenosine at position 37 (t(6)A37) in tRNAs that read codons beginning with adenine.</text>
</comment>
<dbReference type="Pfam" id="PF03481">
    <property type="entry name" value="Sua5_C"/>
    <property type="match status" value="1"/>
</dbReference>
<dbReference type="InterPro" id="IPR038385">
    <property type="entry name" value="Sua5/YwlC_C"/>
</dbReference>
<dbReference type="InterPro" id="IPR006070">
    <property type="entry name" value="Sua5-like_dom"/>
</dbReference>
<organism evidence="15 16">
    <name type="scientific">Thalassobacillus hwangdonensis</name>
    <dbReference type="NCBI Taxonomy" id="546108"/>
    <lineage>
        <taxon>Bacteria</taxon>
        <taxon>Bacillati</taxon>
        <taxon>Bacillota</taxon>
        <taxon>Bacilli</taxon>
        <taxon>Bacillales</taxon>
        <taxon>Bacillaceae</taxon>
        <taxon>Thalassobacillus</taxon>
    </lineage>
</organism>
<sequence>MMHYNTKVWKINSIQTEGSSDDLDEAAQLLKAHETVAFPTETVYGLGADATCEQAVDKIFQAKGRPADNPLIVHVASKQKIEDLVTVIPPVAEKLIEQCMPGPLTIVLESNGSCAANVTAGLSTVAIRMPDHPVANALLKACDLPLAAPSANRSGRPSPTEAEHVYQDLNGRVSGIVDGGPTGVGVESTVVDCTSEVPIILRPGGLTKEEIESVVGEVMVDPALASDRDKPKSPGMKYKHYEPEAPLWLVNGSDDFFIQQLRELEQQGKRVGVIASTQFINKIEDANALSVGSRKDLKEVAVNLYKALRHFKKADVDVILCEAFPNEGVGEAIMNRLQKAASSQLDEF</sequence>
<dbReference type="EC" id="2.7.7.87" evidence="3 13"/>
<evidence type="ECO:0000256" key="3">
    <source>
        <dbReference type="ARBA" id="ARBA00012584"/>
    </source>
</evidence>
<dbReference type="InterPro" id="IPR050156">
    <property type="entry name" value="TC-AMP_synthase_SUA5"/>
</dbReference>
<evidence type="ECO:0000256" key="7">
    <source>
        <dbReference type="ARBA" id="ARBA00022694"/>
    </source>
</evidence>
<gene>
    <name evidence="15" type="ORF">ACFQ2J_12910</name>
</gene>
<evidence type="ECO:0000256" key="12">
    <source>
        <dbReference type="ARBA" id="ARBA00048366"/>
    </source>
</evidence>
<dbReference type="GO" id="GO:0061710">
    <property type="term" value="F:L-threonylcarbamoyladenylate synthase"/>
    <property type="evidence" value="ECO:0007669"/>
    <property type="project" value="UniProtKB-EC"/>
</dbReference>
<keyword evidence="16" id="KW-1185">Reference proteome</keyword>
<keyword evidence="10 13" id="KW-0067">ATP-binding</keyword>
<evidence type="ECO:0000256" key="4">
    <source>
        <dbReference type="ARBA" id="ARBA00015492"/>
    </source>
</evidence>
<comment type="similarity">
    <text evidence="2 13">Belongs to the SUA5 family.</text>
</comment>
<keyword evidence="8 13" id="KW-0548">Nucleotidyltransferase</keyword>
<dbReference type="Gene3D" id="3.40.50.11030">
    <property type="entry name" value="Threonylcarbamoyl-AMP synthase, C-terminal domain"/>
    <property type="match status" value="1"/>
</dbReference>
<dbReference type="EMBL" id="JBHTKL010000005">
    <property type="protein sequence ID" value="MFD1020079.1"/>
    <property type="molecule type" value="Genomic_DNA"/>
</dbReference>
<evidence type="ECO:0000256" key="6">
    <source>
        <dbReference type="ARBA" id="ARBA00022679"/>
    </source>
</evidence>
<dbReference type="SUPFAM" id="SSF55821">
    <property type="entry name" value="YrdC/RibB"/>
    <property type="match status" value="1"/>
</dbReference>
<evidence type="ECO:0000313" key="16">
    <source>
        <dbReference type="Proteomes" id="UP001596990"/>
    </source>
</evidence>
<evidence type="ECO:0000256" key="10">
    <source>
        <dbReference type="ARBA" id="ARBA00022840"/>
    </source>
</evidence>
<dbReference type="Gene3D" id="3.90.870.10">
    <property type="entry name" value="DHBP synthase"/>
    <property type="match status" value="1"/>
</dbReference>
<dbReference type="PIRSF" id="PIRSF004930">
    <property type="entry name" value="Tln_factor_SUA5"/>
    <property type="match status" value="1"/>
</dbReference>
<evidence type="ECO:0000259" key="14">
    <source>
        <dbReference type="PROSITE" id="PS51163"/>
    </source>
</evidence>
<accession>A0ABW3L672</accession>
<evidence type="ECO:0000256" key="13">
    <source>
        <dbReference type="PIRNR" id="PIRNR004930"/>
    </source>
</evidence>
<feature type="domain" description="YrdC-like" evidence="14">
    <location>
        <begin position="20"/>
        <end position="206"/>
    </location>
</feature>
<protein>
    <recommendedName>
        <fullName evidence="4 13">Threonylcarbamoyl-AMP synthase</fullName>
        <shortName evidence="13">TC-AMP synthase</shortName>
        <ecNumber evidence="3 13">2.7.7.87</ecNumber>
    </recommendedName>
    <alternativeName>
        <fullName evidence="11 13">L-threonylcarbamoyladenylate synthase</fullName>
    </alternativeName>
</protein>
<keyword evidence="5 13" id="KW-0963">Cytoplasm</keyword>
<dbReference type="PANTHER" id="PTHR17490">
    <property type="entry name" value="SUA5"/>
    <property type="match status" value="1"/>
</dbReference>
<dbReference type="RefSeq" id="WP_386061047.1">
    <property type="nucleotide sequence ID" value="NZ_JBHTKL010000005.1"/>
</dbReference>
<evidence type="ECO:0000256" key="11">
    <source>
        <dbReference type="ARBA" id="ARBA00029774"/>
    </source>
</evidence>
<evidence type="ECO:0000313" key="15">
    <source>
        <dbReference type="EMBL" id="MFD1020079.1"/>
    </source>
</evidence>